<dbReference type="STRING" id="1515439.SAMN06265784_104216"/>
<dbReference type="InterPro" id="IPR038740">
    <property type="entry name" value="BioF2-like_GNAT_dom"/>
</dbReference>
<dbReference type="Proteomes" id="UP000193228">
    <property type="component" value="Unassembled WGS sequence"/>
</dbReference>
<sequence>MGAGTTEITVVTDPAVFQSLQAEWDELWNEANGLHFQAFTVCWLCWTQVAQPRGTQLRCIVYRENGKLLLVWPLVIHRRLFWNVLDPLTPGTIEHTSMLVAQGPHMSRAIASAWETASKRCGADIFMVPYVDVGTPLHEHASRHPRIMATSGDVSMKAVLPRFEDWDTFCASLGMLEKKRPGARHRRLSREGVLVARKLEPEESDSFDRWVAWILASKREWASSRGKASSWLVGSAYHNYLMALLNSTDEQSKAHLFIITLDAVPIASSIVGMGKACVTDLIGAFDKRYAKFEPGLLVREVSMKRAFDLGLDVDFGVGTERFKAYWSRKNITQNESFEIAATPLGALAFHVKRLIRAAKTWRGARAPAAAPAIPLDAKPAAPTGRPPLP</sequence>
<feature type="domain" description="BioF2-like acetyltransferase" evidence="1">
    <location>
        <begin position="185"/>
        <end position="323"/>
    </location>
</feature>
<evidence type="ECO:0000259" key="1">
    <source>
        <dbReference type="Pfam" id="PF13480"/>
    </source>
</evidence>
<dbReference type="SUPFAM" id="SSF55729">
    <property type="entry name" value="Acyl-CoA N-acyltransferases (Nat)"/>
    <property type="match status" value="1"/>
</dbReference>
<dbReference type="EMBL" id="FXAT01000004">
    <property type="protein sequence ID" value="SMG44062.1"/>
    <property type="molecule type" value="Genomic_DNA"/>
</dbReference>
<dbReference type="Gene3D" id="3.40.630.30">
    <property type="match status" value="1"/>
</dbReference>
<dbReference type="InterPro" id="IPR016181">
    <property type="entry name" value="Acyl_CoA_acyltransferase"/>
</dbReference>
<keyword evidence="3" id="KW-1185">Reference proteome</keyword>
<accession>A0A1X7KRW2</accession>
<dbReference type="GO" id="GO:0016740">
    <property type="term" value="F:transferase activity"/>
    <property type="evidence" value="ECO:0007669"/>
    <property type="project" value="UniProtKB-KW"/>
</dbReference>
<evidence type="ECO:0000313" key="3">
    <source>
        <dbReference type="Proteomes" id="UP000193228"/>
    </source>
</evidence>
<protein>
    <submittedName>
        <fullName evidence="2">Acetyltransferase involved in cellulose biosynthesis, CelD/BcsL family</fullName>
    </submittedName>
</protein>
<keyword evidence="2" id="KW-0808">Transferase</keyword>
<dbReference type="Pfam" id="PF13480">
    <property type="entry name" value="Acetyltransf_6"/>
    <property type="match status" value="1"/>
</dbReference>
<evidence type="ECO:0000313" key="2">
    <source>
        <dbReference type="EMBL" id="SMG44062.1"/>
    </source>
</evidence>
<dbReference type="OrthoDB" id="8998823at2"/>
<proteinExistence type="predicted"/>
<reference evidence="3" key="1">
    <citation type="submission" date="2017-04" db="EMBL/GenBank/DDBJ databases">
        <authorList>
            <person name="Varghese N."/>
            <person name="Submissions S."/>
        </authorList>
    </citation>
    <scope>NUCLEOTIDE SEQUENCE [LARGE SCALE GENOMIC DNA]</scope>
    <source>
        <strain evidence="3">LMG 29540</strain>
    </source>
</reference>
<organism evidence="2 3">
    <name type="scientific">Paraburkholderia susongensis</name>
    <dbReference type="NCBI Taxonomy" id="1515439"/>
    <lineage>
        <taxon>Bacteria</taxon>
        <taxon>Pseudomonadati</taxon>
        <taxon>Pseudomonadota</taxon>
        <taxon>Betaproteobacteria</taxon>
        <taxon>Burkholderiales</taxon>
        <taxon>Burkholderiaceae</taxon>
        <taxon>Paraburkholderia</taxon>
    </lineage>
</organism>
<gene>
    <name evidence="2" type="ORF">SAMN06265784_104216</name>
</gene>
<name>A0A1X7KRW2_9BURK</name>
<dbReference type="AlphaFoldDB" id="A0A1X7KRW2"/>